<dbReference type="RefSeq" id="WP_008789430.1">
    <property type="nucleotide sequence ID" value="NZ_CAUFAQ010000066.1"/>
</dbReference>
<keyword evidence="4" id="KW-1185">Reference proteome</keyword>
<keyword evidence="1" id="KW-0175">Coiled coil</keyword>
<gene>
    <name evidence="3" type="ORF">HMPREF9488_02340</name>
</gene>
<feature type="transmembrane region" description="Helical" evidence="2">
    <location>
        <begin position="29"/>
        <end position="50"/>
    </location>
</feature>
<organism evidence="3 4">
    <name type="scientific">Coprobacillus cateniformis</name>
    <dbReference type="NCBI Taxonomy" id="100884"/>
    <lineage>
        <taxon>Bacteria</taxon>
        <taxon>Bacillati</taxon>
        <taxon>Bacillota</taxon>
        <taxon>Erysipelotrichia</taxon>
        <taxon>Erysipelotrichales</taxon>
        <taxon>Coprobacillaceae</taxon>
        <taxon>Coprobacillus</taxon>
    </lineage>
</organism>
<accession>E7GC49</accession>
<feature type="coiled-coil region" evidence="1">
    <location>
        <begin position="187"/>
        <end position="224"/>
    </location>
</feature>
<comment type="caution">
    <text evidence="3">The sequence shown here is derived from an EMBL/GenBank/DDBJ whole genome shotgun (WGS) entry which is preliminary data.</text>
</comment>
<evidence type="ECO:0000313" key="3">
    <source>
        <dbReference type="EMBL" id="EFW04397.1"/>
    </source>
</evidence>
<sequence>MKGDKRMMNFFNKKDNGYIILKDGYNKPFIFGTILILCILCFFVSTKFWLPDGRDRMTLNTKNEMSFKDTIVTLNEGYYWNGETNVAQITFKEVCIAESNDKIEFDIKTDAGNEMPMSLIKGKAIPEEEDSMVLITDYILQFGMPSDTYYLKFKITKGGISYDFIIDYRDFEKKDIKELDNNYLVEKQALNNENETFKAQKKALEDELANINKMSEEEKKAKETRVTEINQAIVKIDNDIKVNMHKLEVLEEGI</sequence>
<keyword evidence="2" id="KW-0472">Membrane</keyword>
<reference evidence="3 4" key="1">
    <citation type="submission" date="2010-12" db="EMBL/GenBank/DDBJ databases">
        <title>The Genome Sequence of Coprobacillus sp. strain 29_1.</title>
        <authorList>
            <consortium name="The Broad Institute Genome Sequencing Platform"/>
            <person name="Earl A."/>
            <person name="Ward D."/>
            <person name="Feldgarden M."/>
            <person name="Gevers D."/>
            <person name="Daigneault M."/>
            <person name="Sibley C.D."/>
            <person name="White A."/>
            <person name="Strauss J."/>
            <person name="Allen-Vercoe E."/>
            <person name="Young S.K."/>
            <person name="Zeng Q."/>
            <person name="Gargeya S."/>
            <person name="Fitzgerald M."/>
            <person name="Haas B."/>
            <person name="Abouelleil A."/>
            <person name="Alvarado L."/>
            <person name="Arachchi H.M."/>
            <person name="Berlin A."/>
            <person name="Brown A."/>
            <person name="Chapman S.B."/>
            <person name="Chen Z."/>
            <person name="Dunbar C."/>
            <person name="Freedman E."/>
            <person name="Gearin G."/>
            <person name="Gellesch M."/>
            <person name="Goldberg J."/>
            <person name="Griggs A."/>
            <person name="Gujja S."/>
            <person name="Heilman E."/>
            <person name="Heiman D."/>
            <person name="Howarth C."/>
            <person name="Larson L."/>
            <person name="Lui A."/>
            <person name="MacDonald P.J.P."/>
            <person name="Mehta T."/>
            <person name="Montmayeur A."/>
            <person name="Murphy C."/>
            <person name="Neiman D."/>
            <person name="Pearson M."/>
            <person name="Priest M."/>
            <person name="Roberts A."/>
            <person name="Saif S."/>
            <person name="Shea T."/>
            <person name="Shenoy N."/>
            <person name="Sisk P."/>
            <person name="Stolte C."/>
            <person name="Sykes S."/>
            <person name="White J."/>
            <person name="Yandava C."/>
            <person name="Nusbaum C."/>
            <person name="Birren B."/>
        </authorList>
    </citation>
    <scope>NUCLEOTIDE SEQUENCE [LARGE SCALE GENOMIC DNA]</scope>
    <source>
        <strain evidence="3 4">29_1</strain>
    </source>
</reference>
<dbReference type="EMBL" id="ADKX01000038">
    <property type="protein sequence ID" value="EFW04397.1"/>
    <property type="molecule type" value="Genomic_DNA"/>
</dbReference>
<name>E7GC49_9FIRM</name>
<keyword evidence="2" id="KW-1133">Transmembrane helix</keyword>
<dbReference type="HOGENOM" id="CLU_1092871_0_0_9"/>
<dbReference type="AlphaFoldDB" id="E7GC49"/>
<dbReference type="OrthoDB" id="10019515at2"/>
<dbReference type="STRING" id="100884.GCA_000269565_03879"/>
<keyword evidence="2" id="KW-0812">Transmembrane</keyword>
<evidence type="ECO:0000256" key="1">
    <source>
        <dbReference type="SAM" id="Coils"/>
    </source>
</evidence>
<dbReference type="Proteomes" id="UP000003157">
    <property type="component" value="Unassembled WGS sequence"/>
</dbReference>
<protein>
    <submittedName>
        <fullName evidence="3">Uncharacterized protein</fullName>
    </submittedName>
</protein>
<proteinExistence type="predicted"/>
<evidence type="ECO:0000256" key="2">
    <source>
        <dbReference type="SAM" id="Phobius"/>
    </source>
</evidence>
<evidence type="ECO:0000313" key="4">
    <source>
        <dbReference type="Proteomes" id="UP000003157"/>
    </source>
</evidence>